<feature type="transmembrane region" description="Helical" evidence="5">
    <location>
        <begin position="109"/>
        <end position="129"/>
    </location>
</feature>
<comment type="caution">
    <text evidence="7">The sequence shown here is derived from an EMBL/GenBank/DDBJ whole genome shotgun (WGS) entry which is preliminary data.</text>
</comment>
<evidence type="ECO:0000256" key="5">
    <source>
        <dbReference type="SAM" id="Phobius"/>
    </source>
</evidence>
<feature type="domain" description="DUF202" evidence="6">
    <location>
        <begin position="26"/>
        <end position="88"/>
    </location>
</feature>
<comment type="subcellular location">
    <subcellularLocation>
        <location evidence="1">Endomembrane system</location>
        <topology evidence="1">Multi-pass membrane protein</topology>
    </subcellularLocation>
</comment>
<organism evidence="7 8">
    <name type="scientific">Sphingomicrobium lutaoense</name>
    <dbReference type="NCBI Taxonomy" id="515949"/>
    <lineage>
        <taxon>Bacteria</taxon>
        <taxon>Pseudomonadati</taxon>
        <taxon>Pseudomonadota</taxon>
        <taxon>Alphaproteobacteria</taxon>
        <taxon>Sphingomonadales</taxon>
        <taxon>Sphingomonadaceae</taxon>
        <taxon>Sphingomicrobium</taxon>
    </lineage>
</organism>
<evidence type="ECO:0000256" key="2">
    <source>
        <dbReference type="ARBA" id="ARBA00022692"/>
    </source>
</evidence>
<keyword evidence="4 5" id="KW-0472">Membrane</keyword>
<keyword evidence="8" id="KW-1185">Reference proteome</keyword>
<dbReference type="RefSeq" id="WP_183933802.1">
    <property type="nucleotide sequence ID" value="NZ_JACICF010000001.1"/>
</dbReference>
<dbReference type="EMBL" id="JACICF010000001">
    <property type="protein sequence ID" value="MBB3764555.1"/>
    <property type="molecule type" value="Genomic_DNA"/>
</dbReference>
<evidence type="ECO:0000256" key="3">
    <source>
        <dbReference type="ARBA" id="ARBA00022989"/>
    </source>
</evidence>
<reference evidence="7 8" key="1">
    <citation type="submission" date="2020-08" db="EMBL/GenBank/DDBJ databases">
        <title>Genomic Encyclopedia of Type Strains, Phase IV (KMG-IV): sequencing the most valuable type-strain genomes for metagenomic binning, comparative biology and taxonomic classification.</title>
        <authorList>
            <person name="Goeker M."/>
        </authorList>
    </citation>
    <scope>NUCLEOTIDE SEQUENCE [LARGE SCALE GENOMIC DNA]</scope>
    <source>
        <strain evidence="7 8">DSM 24194</strain>
    </source>
</reference>
<accession>A0A839Z4K3</accession>
<evidence type="ECO:0000313" key="8">
    <source>
        <dbReference type="Proteomes" id="UP000578569"/>
    </source>
</evidence>
<dbReference type="AlphaFoldDB" id="A0A839Z4K3"/>
<proteinExistence type="predicted"/>
<gene>
    <name evidence="7" type="ORF">FHS50_001578</name>
</gene>
<keyword evidence="3 5" id="KW-1133">Transmembrane helix</keyword>
<name>A0A839Z4K3_9SPHN</name>
<keyword evidence="2 5" id="KW-0812">Transmembrane</keyword>
<evidence type="ECO:0000256" key="1">
    <source>
        <dbReference type="ARBA" id="ARBA00004127"/>
    </source>
</evidence>
<protein>
    <submittedName>
        <fullName evidence="7">Putative membrane protein</fullName>
    </submittedName>
</protein>
<feature type="transmembrane region" description="Helical" evidence="5">
    <location>
        <begin position="36"/>
        <end position="56"/>
    </location>
</feature>
<sequence length="130" mass="13984">MVGGTPSEEQDSNELAEERTNLAEDRTLMAVERTMASWMGSSMGAIGVGLGFRALFDKVEPAWVPKAVATFFMLLAIIIVISAERRACDALDRMSSSWVEPPSSRGLRFAAYGIATGAALLIVGIWLVFG</sequence>
<evidence type="ECO:0000259" key="6">
    <source>
        <dbReference type="Pfam" id="PF02656"/>
    </source>
</evidence>
<evidence type="ECO:0000256" key="4">
    <source>
        <dbReference type="ARBA" id="ARBA00023136"/>
    </source>
</evidence>
<dbReference type="GO" id="GO:0012505">
    <property type="term" value="C:endomembrane system"/>
    <property type="evidence" value="ECO:0007669"/>
    <property type="project" value="UniProtKB-SubCell"/>
</dbReference>
<dbReference type="Pfam" id="PF02656">
    <property type="entry name" value="DUF202"/>
    <property type="match status" value="1"/>
</dbReference>
<dbReference type="Proteomes" id="UP000578569">
    <property type="component" value="Unassembled WGS sequence"/>
</dbReference>
<dbReference type="InterPro" id="IPR003807">
    <property type="entry name" value="DUF202"/>
</dbReference>
<evidence type="ECO:0000313" key="7">
    <source>
        <dbReference type="EMBL" id="MBB3764555.1"/>
    </source>
</evidence>
<feature type="transmembrane region" description="Helical" evidence="5">
    <location>
        <begin position="68"/>
        <end position="88"/>
    </location>
</feature>